<feature type="compositionally biased region" description="Polar residues" evidence="6">
    <location>
        <begin position="333"/>
        <end position="343"/>
    </location>
</feature>
<reference evidence="7 8" key="1">
    <citation type="journal article" date="2016" name="BMC Genomics">
        <title>Comparative genomic and transcriptomic analyses of the Fuzhuan brick tea-fermentation fungus Aspergillus cristatus.</title>
        <authorList>
            <person name="Ge Y."/>
            <person name="Wang Y."/>
            <person name="Liu Y."/>
            <person name="Tan Y."/>
            <person name="Ren X."/>
            <person name="Zhang X."/>
            <person name="Hyde K.D."/>
            <person name="Liu Y."/>
            <person name="Liu Z."/>
        </authorList>
    </citation>
    <scope>NUCLEOTIDE SEQUENCE [LARGE SCALE GENOMIC DNA]</scope>
    <source>
        <strain evidence="7 8">GZAAS20.1005</strain>
    </source>
</reference>
<sequence>MSSWVALNIEPDEAVEEEVDDTKEIQIEEALKLYQTALKLHSQGSQFYPQTAEAYDALFNSDIFKYPESFSDYKRTALQDSEPEPQPTDLLEYFATTDSAEDIGESDINDSTSSTLLQTIYLSYKNHGQFLLDSLQSFLQSVSESPDAAHESATERLERSRAALTSFAEALERDDTDLNLWRQSARLSSALQSYRLARYCLESVLADDENRLEVRTEQLGLEETIAEERLRNTLQSLNDRLAVAQVPVKKPKKALIKFLQRQADPYPYLPTLPENLEDADSSKNPLPLKATRHVLKPSSATWVAVGKEILQALLDEEKHALNIGPGASVDVQLPTTSPEPQDTTPEEMQHADESPKMEDEQVQSIEQQDIAMEDNQPSTSNAQENEQHDTAAEPTEDQMTSADQQPEEPSTEPQDDQAAQHPENSNQEQPAADEPDSKSANGYRKRSSASAVNDEQAENLRAKSRRTRARESNIDPSQADEIAFDQSKYYEDRLEMYVYADQWLFETTDSFLSKAGAENLGDLDYMRKRMSLAGDANGPVDSAGSFESLLSQDLGSIINNWDDKKARAFSESDNFSNLHDIQSMSKSGLAIFLEHSKKSTRKSGINEVLSGGEKLPECLKPINEGWSRLGEVAFDWLKGLLMPEYGEYSDGVSKEENFPAMESTYTSLQWPEILKDTVVQILQREDEYIYNRLSEQVANLERQVLDLSPDAPFAYDLKHRSELEMIQAIFELHLDVYAQINNPNSEVDQETRLLQWDRLSRWSMLAQNSLSYFVDHSTSDKSGNEILLRHLWATTFHSNMAPDVQREHILLCLQDLKQILDRLGNPDITLVNNAVMPELSSEAIDREVSKLKSMGFFLKIFSPESEDPVDIIETIEPLLEPSSIECQNGVSVSESDDNDNPASDFHEMGSFLDRGDATLRLFLWRRLQEAYKTIDYPPKVISCYLRGIETIVKELCSAAYAEEPIEHRQHTLLRWLKSLDSILSKLVTQALQEQDKAFDCIDMDHLRSSMSALVRLLKLLHSFTLYEDSVRVGQILAPEFRSSLAKSLEGFRDRLREMEVRCWILQYIFFKEVIAQNKELFDAPDADRIEYLRAVHYALGLRKMCRRSGKEFLRLMKSELHDVKVNEDLDLEICQVFYDLHGYRLINHDLITDHGCPTERIDRATAIMMIDFVLRQAMKVNIKDFAKSDLKSTIDKMQQAIGPAKSSPPLAYNKRIFSSYLKSAINPVELYRAARGVEDLPFIPVTTESAIIAQKGWYFLLGYSALTKFRSQKRLAPTGTGELDDAIGFFRQDIENRSGRWETWYRLAQTYDSKLEEDITWSAEKINNNRNELATLQRNAIHCYAMALATASRTAEPTPETRNTLSELYTDFAIRMYSSSREPLSMGPFSLSDYARHYSNEENQQMYKGEPFREMKPYSVWNFTSYLLKRAIVDKPKNWVNHYVLAKCLWKMYRSDHSVRGNFKHVSLDDVLDSLLDAIDTLPQRKDSRSEPIFEPHYKLVSIIHKLVHGDVLTPAEGSKTLLATPWARKVKAPEDKAGWQSYILEVLRNLKHADKSNWHHRMAMRAARIVYDDQEDASAAAVAAKNELTQQIFTKTMAIQVWRPENERPGRHFVYTTRYVYFFVHLLDQLDDRAGLDQLLRRVRKRQGDFINHPKLWEDICLTYGRVIRRAGKINEGHEEGIFKPIGWEEFVANTGRLENLPELVAPESASLLELLRDSIELKKLNNNLMKVSLLEDLIADLYSRLYELNLPHVIEQASEENKEKMKVDHLLMTMDGAADAPPTGPGGPTPHPPGTTATATSAPGPAQPTTTTSIEAPASVPRGRTKGIARRDIQKRAEAIVASKLTTRPPTKLTTTTGPTTTTTEAETQNANETGATTTAPTKAPKSEPGTKDKKPGSTRESGDESELSEIDEEKMTKLDAEPQRSRVFPNLKPSSPQEPGSEMSVPDGDGEGDGGETANEGESEGEGEGDTMIEESFISAAPGDETEVIDEEEGEGDEGVEEGGDVADGEDGDDEGEDDNENEGEGEMEILKDTEEGAEGEDEQEQSQATGDEPEAMET</sequence>
<evidence type="ECO:0000256" key="3">
    <source>
        <dbReference type="ARBA" id="ARBA00007335"/>
    </source>
</evidence>
<dbReference type="GO" id="GO:0005634">
    <property type="term" value="C:nucleus"/>
    <property type="evidence" value="ECO:0007669"/>
    <property type="project" value="UniProtKB-SubCell"/>
</dbReference>
<keyword evidence="5" id="KW-0539">Nucleus</keyword>
<gene>
    <name evidence="7" type="ORF">SI65_09625</name>
</gene>
<feature type="compositionally biased region" description="Basic and acidic residues" evidence="6">
    <location>
        <begin position="1916"/>
        <end position="1927"/>
    </location>
</feature>
<feature type="compositionally biased region" description="Acidic residues" evidence="6">
    <location>
        <begin position="2039"/>
        <end position="2048"/>
    </location>
</feature>
<comment type="function">
    <text evidence="1">Has a role in a nucleosome assembly pathway that is required for the integrity of heterochromatin and proper chromosome segregation.</text>
</comment>
<feature type="compositionally biased region" description="Acidic residues" evidence="6">
    <location>
        <begin position="405"/>
        <end position="415"/>
    </location>
</feature>
<dbReference type="Proteomes" id="UP000094569">
    <property type="component" value="Unassembled WGS sequence"/>
</dbReference>
<feature type="compositionally biased region" description="Acidic residues" evidence="6">
    <location>
        <begin position="1987"/>
        <end position="2031"/>
    </location>
</feature>
<name>A0A1E3B1Q4_ASPCR</name>
<dbReference type="STRING" id="573508.A0A1E3B1Q4"/>
<comment type="subcellular location">
    <subcellularLocation>
        <location evidence="2">Nucleus</location>
    </subcellularLocation>
</comment>
<feature type="compositionally biased region" description="Basic and acidic residues" evidence="6">
    <location>
        <begin position="1887"/>
        <end position="1905"/>
    </location>
</feature>
<dbReference type="GO" id="GO:0000417">
    <property type="term" value="C:HIR complex"/>
    <property type="evidence" value="ECO:0007669"/>
    <property type="project" value="TreeGrafter"/>
</dbReference>
<dbReference type="GO" id="GO:0031491">
    <property type="term" value="F:nucleosome binding"/>
    <property type="evidence" value="ECO:0007669"/>
    <property type="project" value="TreeGrafter"/>
</dbReference>
<feature type="compositionally biased region" description="Pro residues" evidence="6">
    <location>
        <begin position="1784"/>
        <end position="1795"/>
    </location>
</feature>
<evidence type="ECO:0000256" key="2">
    <source>
        <dbReference type="ARBA" id="ARBA00004123"/>
    </source>
</evidence>
<proteinExistence type="inferred from homology"/>
<dbReference type="VEuPathDB" id="FungiDB:SI65_09625"/>
<keyword evidence="8" id="KW-1185">Reference proteome</keyword>
<dbReference type="PANTHER" id="PTHR15502">
    <property type="entry name" value="CALCINEURIN-BINDING PROTEIN CABIN 1-RELATED"/>
    <property type="match status" value="1"/>
</dbReference>
<feature type="compositionally biased region" description="Polar residues" evidence="6">
    <location>
        <begin position="375"/>
        <end position="384"/>
    </location>
</feature>
<feature type="compositionally biased region" description="Acidic residues" evidence="6">
    <location>
        <begin position="1906"/>
        <end position="1915"/>
    </location>
</feature>
<dbReference type="OrthoDB" id="77564at2759"/>
<feature type="compositionally biased region" description="Low complexity" evidence="6">
    <location>
        <begin position="1796"/>
        <end position="1814"/>
    </location>
</feature>
<comment type="similarity">
    <text evidence="3">Belongs to the HIR3 family.</text>
</comment>
<feature type="region of interest" description="Disordered" evidence="6">
    <location>
        <begin position="1777"/>
        <end position="2062"/>
    </location>
</feature>
<feature type="compositionally biased region" description="Basic and acidic residues" evidence="6">
    <location>
        <begin position="347"/>
        <end position="359"/>
    </location>
</feature>
<dbReference type="PANTHER" id="PTHR15502:SF7">
    <property type="entry name" value="CALCINEURIN-BINDING PROTEIN CABIN-1"/>
    <property type="match status" value="1"/>
</dbReference>
<evidence type="ECO:0000313" key="7">
    <source>
        <dbReference type="EMBL" id="ODM14873.1"/>
    </source>
</evidence>
<dbReference type="InterPro" id="IPR033053">
    <property type="entry name" value="Hir3/CABIN1"/>
</dbReference>
<accession>A0A1E3B1Q4</accession>
<feature type="compositionally biased region" description="Low complexity" evidence="6">
    <location>
        <begin position="1847"/>
        <end position="1886"/>
    </location>
</feature>
<evidence type="ECO:0000256" key="6">
    <source>
        <dbReference type="SAM" id="MobiDB-lite"/>
    </source>
</evidence>
<feature type="compositionally biased region" description="Basic and acidic residues" evidence="6">
    <location>
        <begin position="1831"/>
        <end position="1840"/>
    </location>
</feature>
<evidence type="ECO:0000256" key="4">
    <source>
        <dbReference type="ARBA" id="ARBA00014848"/>
    </source>
</evidence>
<dbReference type="EMBL" id="JXNT01000020">
    <property type="protein sequence ID" value="ODM14873.1"/>
    <property type="molecule type" value="Genomic_DNA"/>
</dbReference>
<feature type="compositionally biased region" description="Acidic residues" evidence="6">
    <location>
        <begin position="1951"/>
        <end position="1976"/>
    </location>
</feature>
<evidence type="ECO:0000313" key="8">
    <source>
        <dbReference type="Proteomes" id="UP000094569"/>
    </source>
</evidence>
<evidence type="ECO:0000256" key="1">
    <source>
        <dbReference type="ARBA" id="ARBA00002687"/>
    </source>
</evidence>
<protein>
    <recommendedName>
        <fullName evidence="4">Histone transcription regulator 3 homolog</fullName>
    </recommendedName>
</protein>
<dbReference type="GO" id="GO:0006325">
    <property type="term" value="P:chromatin organization"/>
    <property type="evidence" value="ECO:0007669"/>
    <property type="project" value="InterPro"/>
</dbReference>
<feature type="region of interest" description="Disordered" evidence="6">
    <location>
        <begin position="325"/>
        <end position="476"/>
    </location>
</feature>
<comment type="caution">
    <text evidence="7">The sequence shown here is derived from an EMBL/GenBank/DDBJ whole genome shotgun (WGS) entry which is preliminary data.</text>
</comment>
<evidence type="ECO:0000256" key="5">
    <source>
        <dbReference type="ARBA" id="ARBA00023242"/>
    </source>
</evidence>
<organism evidence="7 8">
    <name type="scientific">Aspergillus cristatus</name>
    <name type="common">Chinese Fuzhuan brick tea-fermentation fungus</name>
    <name type="synonym">Eurotium cristatum</name>
    <dbReference type="NCBI Taxonomy" id="573508"/>
    <lineage>
        <taxon>Eukaryota</taxon>
        <taxon>Fungi</taxon>
        <taxon>Dikarya</taxon>
        <taxon>Ascomycota</taxon>
        <taxon>Pezizomycotina</taxon>
        <taxon>Eurotiomycetes</taxon>
        <taxon>Eurotiomycetidae</taxon>
        <taxon>Eurotiales</taxon>
        <taxon>Aspergillaceae</taxon>
        <taxon>Aspergillus</taxon>
        <taxon>Aspergillus subgen. Aspergillus</taxon>
    </lineage>
</organism>